<reference evidence="17 18" key="1">
    <citation type="journal article" date="2020" name="ISME J.">
        <title>Comparative genomics reveals insights into cyanobacterial evolution and habitat adaptation.</title>
        <authorList>
            <person name="Chen M.Y."/>
            <person name="Teng W.K."/>
            <person name="Zhao L."/>
            <person name="Hu C.X."/>
            <person name="Zhou Y.K."/>
            <person name="Han B.P."/>
            <person name="Song L.R."/>
            <person name="Shu W.S."/>
        </authorList>
    </citation>
    <scope>NUCLEOTIDE SEQUENCE [LARGE SCALE GENOMIC DNA]</scope>
    <source>
        <strain evidence="17 18">FACHB-196</strain>
    </source>
</reference>
<dbReference type="PANTHER" id="PTHR38011:SF7">
    <property type="entry name" value="2,5-DIAMINO-6-RIBOSYLAMINO-4(3H)-PYRIMIDINONE 5'-PHOSPHATE REDUCTASE"/>
    <property type="match status" value="1"/>
</dbReference>
<dbReference type="EC" id="3.5.4.26" evidence="14"/>
<sequence length="402" mass="42831">MNNCPAVAPADASSPKNTQDNQLLEQSVISVDIPAKAMVGSEFDSRMMQRCLELARRALGRTSPNPLVGAVVVKDGEIVGEGFHPRAGEPHAEVFALKAAGDSARGATIYVSLEPCNHYGRTPPCSEGLINAGVSKVVVGMVDPNPLVAGGGIARLRAAGIEVVVGVEEAACQKLNEGFIHRILYKQPLGILKYAMTLDGKIAASSGHSTWVTNQDARSEVHQLRAACDAVIVGGNTVRQDNPYLTSHQVGGHNPLRVVMSRSLNLPENAHLWEVAEAPTLVLTEIGSSRDFQEMLLKKGVEVVEFPSLTPELVMTHLYERGFCSVLWECGGTLAASAIAQGAVQKILAFIAPKIIGGSNAPTPVGDLGFTTMTEALSLERVRWRVVGSDCLVEGYLPQRSQ</sequence>
<evidence type="ECO:0000259" key="16">
    <source>
        <dbReference type="PROSITE" id="PS51747"/>
    </source>
</evidence>
<evidence type="ECO:0000256" key="15">
    <source>
        <dbReference type="SAM" id="MobiDB-lite"/>
    </source>
</evidence>
<dbReference type="InterPro" id="IPR002734">
    <property type="entry name" value="RibDG_C"/>
</dbReference>
<keyword evidence="7 14" id="KW-0479">Metal-binding</keyword>
<evidence type="ECO:0000256" key="5">
    <source>
        <dbReference type="ARBA" id="ARBA00007417"/>
    </source>
</evidence>
<dbReference type="SUPFAM" id="SSF53927">
    <property type="entry name" value="Cytidine deaminase-like"/>
    <property type="match status" value="1"/>
</dbReference>
<dbReference type="InterPro" id="IPR024072">
    <property type="entry name" value="DHFR-like_dom_sf"/>
</dbReference>
<dbReference type="GO" id="GO:0008703">
    <property type="term" value="F:5-amino-6-(5-phosphoribosylamino)uracil reductase activity"/>
    <property type="evidence" value="ECO:0007669"/>
    <property type="project" value="UniProtKB-EC"/>
</dbReference>
<dbReference type="InterPro" id="IPR004794">
    <property type="entry name" value="Eubact_RibD"/>
</dbReference>
<evidence type="ECO:0000256" key="9">
    <source>
        <dbReference type="ARBA" id="ARBA00022857"/>
    </source>
</evidence>
<comment type="similarity">
    <text evidence="5 14">In the C-terminal section; belongs to the HTP reductase family.</text>
</comment>
<dbReference type="RefSeq" id="WP_190718852.1">
    <property type="nucleotide sequence ID" value="NZ_JACJST010000027.1"/>
</dbReference>
<evidence type="ECO:0000256" key="2">
    <source>
        <dbReference type="ARBA" id="ARBA00004882"/>
    </source>
</evidence>
<dbReference type="EC" id="1.1.1.193" evidence="14"/>
<dbReference type="Gene3D" id="3.40.140.10">
    <property type="entry name" value="Cytidine Deaminase, domain 2"/>
    <property type="match status" value="1"/>
</dbReference>
<comment type="cofactor">
    <cofactor evidence="14">
        <name>Zn(2+)</name>
        <dbReference type="ChEBI" id="CHEBI:29105"/>
    </cofactor>
    <text evidence="14">Binds 1 zinc ion.</text>
</comment>
<evidence type="ECO:0000256" key="13">
    <source>
        <dbReference type="ARBA" id="ARBA00049886"/>
    </source>
</evidence>
<evidence type="ECO:0000256" key="11">
    <source>
        <dbReference type="ARBA" id="ARBA00023268"/>
    </source>
</evidence>
<accession>A0ABR8FLS5</accession>
<evidence type="ECO:0000256" key="6">
    <source>
        <dbReference type="ARBA" id="ARBA00022619"/>
    </source>
</evidence>
<dbReference type="Proteomes" id="UP000640531">
    <property type="component" value="Unassembled WGS sequence"/>
</dbReference>
<keyword evidence="18" id="KW-1185">Reference proteome</keyword>
<dbReference type="CDD" id="cd01284">
    <property type="entry name" value="Riboflavin_deaminase-reductase"/>
    <property type="match status" value="1"/>
</dbReference>
<evidence type="ECO:0000256" key="8">
    <source>
        <dbReference type="ARBA" id="ARBA00022833"/>
    </source>
</evidence>
<name>A0ABR8FLS5_9NOST</name>
<keyword evidence="14 17" id="KW-0378">Hydrolase</keyword>
<dbReference type="EMBL" id="JACJST010000027">
    <property type="protein sequence ID" value="MBD2570632.1"/>
    <property type="molecule type" value="Genomic_DNA"/>
</dbReference>
<comment type="catalytic activity">
    <reaction evidence="12 14">
        <text>5-amino-6-(5-phospho-D-ribitylamino)uracil + NADP(+) = 5-amino-6-(5-phospho-D-ribosylamino)uracil + NADPH + H(+)</text>
        <dbReference type="Rhea" id="RHEA:17845"/>
        <dbReference type="ChEBI" id="CHEBI:15378"/>
        <dbReference type="ChEBI" id="CHEBI:57783"/>
        <dbReference type="ChEBI" id="CHEBI:58349"/>
        <dbReference type="ChEBI" id="CHEBI:58421"/>
        <dbReference type="ChEBI" id="CHEBI:58453"/>
        <dbReference type="EC" id="1.1.1.193"/>
    </reaction>
</comment>
<dbReference type="SUPFAM" id="SSF53597">
    <property type="entry name" value="Dihydrofolate reductase-like"/>
    <property type="match status" value="1"/>
</dbReference>
<dbReference type="NCBIfam" id="TIGR00326">
    <property type="entry name" value="eubact_ribD"/>
    <property type="match status" value="1"/>
</dbReference>
<evidence type="ECO:0000256" key="1">
    <source>
        <dbReference type="ARBA" id="ARBA00002151"/>
    </source>
</evidence>
<evidence type="ECO:0000256" key="3">
    <source>
        <dbReference type="ARBA" id="ARBA00004910"/>
    </source>
</evidence>
<evidence type="ECO:0000313" key="17">
    <source>
        <dbReference type="EMBL" id="MBD2570632.1"/>
    </source>
</evidence>
<proteinExistence type="inferred from homology"/>
<evidence type="ECO:0000256" key="14">
    <source>
        <dbReference type="PIRNR" id="PIRNR006769"/>
    </source>
</evidence>
<dbReference type="PROSITE" id="PS00903">
    <property type="entry name" value="CYT_DCMP_DEAMINASES_1"/>
    <property type="match status" value="1"/>
</dbReference>
<gene>
    <name evidence="17" type="primary">ribD</name>
    <name evidence="17" type="ORF">H6G59_22595</name>
</gene>
<keyword evidence="11" id="KW-0511">Multifunctional enzyme</keyword>
<dbReference type="PIRSF" id="PIRSF006769">
    <property type="entry name" value="RibD"/>
    <property type="match status" value="1"/>
</dbReference>
<evidence type="ECO:0000256" key="10">
    <source>
        <dbReference type="ARBA" id="ARBA00023002"/>
    </source>
</evidence>
<evidence type="ECO:0000313" key="18">
    <source>
        <dbReference type="Proteomes" id="UP000640531"/>
    </source>
</evidence>
<comment type="catalytic activity">
    <reaction evidence="13 14">
        <text>2,5-diamino-6-hydroxy-4-(5-phosphoribosylamino)-pyrimidine + H2O + H(+) = 5-amino-6-(5-phospho-D-ribosylamino)uracil + NH4(+)</text>
        <dbReference type="Rhea" id="RHEA:21868"/>
        <dbReference type="ChEBI" id="CHEBI:15377"/>
        <dbReference type="ChEBI" id="CHEBI:15378"/>
        <dbReference type="ChEBI" id="CHEBI:28938"/>
        <dbReference type="ChEBI" id="CHEBI:58453"/>
        <dbReference type="ChEBI" id="CHEBI:58614"/>
        <dbReference type="EC" id="3.5.4.26"/>
    </reaction>
</comment>
<evidence type="ECO:0000256" key="7">
    <source>
        <dbReference type="ARBA" id="ARBA00022723"/>
    </source>
</evidence>
<comment type="pathway">
    <text evidence="2 14">Cofactor biosynthesis; riboflavin biosynthesis; 5-amino-6-(D-ribitylamino)uracil from GTP: step 2/4.</text>
</comment>
<keyword evidence="8 14" id="KW-0862">Zinc</keyword>
<evidence type="ECO:0000256" key="12">
    <source>
        <dbReference type="ARBA" id="ARBA00049861"/>
    </source>
</evidence>
<dbReference type="NCBIfam" id="TIGR00227">
    <property type="entry name" value="ribD_Cterm"/>
    <property type="match status" value="1"/>
</dbReference>
<dbReference type="Pfam" id="PF01872">
    <property type="entry name" value="RibD_C"/>
    <property type="match status" value="1"/>
</dbReference>
<dbReference type="Pfam" id="PF00383">
    <property type="entry name" value="dCMP_cyt_deam_1"/>
    <property type="match status" value="1"/>
</dbReference>
<feature type="domain" description="CMP/dCMP-type deaminase" evidence="16">
    <location>
        <begin position="42"/>
        <end position="164"/>
    </location>
</feature>
<keyword evidence="6 14" id="KW-0686">Riboflavin biosynthesis</keyword>
<comment type="function">
    <text evidence="1 14">Converts 2,5-diamino-6-(ribosylamino)-4(3h)-pyrimidinone 5'-phosphate into 5-amino-6-(ribosylamino)-2,4(1h,3h)-pyrimidinedione 5'-phosphate.</text>
</comment>
<keyword evidence="9 14" id="KW-0521">NADP</keyword>
<dbReference type="PROSITE" id="PS51747">
    <property type="entry name" value="CYT_DCMP_DEAMINASES_2"/>
    <property type="match status" value="1"/>
</dbReference>
<dbReference type="GO" id="GO:0008835">
    <property type="term" value="F:diaminohydroxyphosphoribosylaminopyrimidine deaminase activity"/>
    <property type="evidence" value="ECO:0007669"/>
    <property type="project" value="UniProtKB-EC"/>
</dbReference>
<evidence type="ECO:0000256" key="4">
    <source>
        <dbReference type="ARBA" id="ARBA00005259"/>
    </source>
</evidence>
<dbReference type="InterPro" id="IPR002125">
    <property type="entry name" value="CMP_dCMP_dom"/>
</dbReference>
<dbReference type="InterPro" id="IPR050765">
    <property type="entry name" value="Riboflavin_Biosynth_HTPR"/>
</dbReference>
<keyword evidence="10 14" id="KW-0560">Oxidoreductase</keyword>
<comment type="pathway">
    <text evidence="3 14">Cofactor biosynthesis; riboflavin biosynthesis; 5-amino-6-(D-ribitylamino)uracil from GTP: step 3/4.</text>
</comment>
<dbReference type="InterPro" id="IPR016193">
    <property type="entry name" value="Cytidine_deaminase-like"/>
</dbReference>
<dbReference type="Gene3D" id="3.40.430.10">
    <property type="entry name" value="Dihydrofolate Reductase, subunit A"/>
    <property type="match status" value="1"/>
</dbReference>
<protein>
    <recommendedName>
        <fullName evidence="14">Riboflavin biosynthesis protein RibD</fullName>
    </recommendedName>
    <domain>
        <recommendedName>
            <fullName evidence="14">Diaminohydroxyphosphoribosylaminopyrimidine deaminase</fullName>
            <shortName evidence="14">DRAP deaminase</shortName>
            <ecNumber evidence="14">3.5.4.26</ecNumber>
        </recommendedName>
        <alternativeName>
            <fullName evidence="14">Riboflavin-specific deaminase</fullName>
        </alternativeName>
    </domain>
    <domain>
        <recommendedName>
            <fullName evidence="14">5-amino-6-(5-phosphoribosylamino)uracil reductase</fullName>
            <ecNumber evidence="14">1.1.1.193</ecNumber>
        </recommendedName>
        <alternativeName>
            <fullName evidence="14">HTP reductase</fullName>
        </alternativeName>
    </domain>
</protein>
<dbReference type="PANTHER" id="PTHR38011">
    <property type="entry name" value="DIHYDROFOLATE REDUCTASE FAMILY PROTEIN (AFU_ORTHOLOGUE AFUA_8G06820)"/>
    <property type="match status" value="1"/>
</dbReference>
<comment type="caution">
    <text evidence="17">The sequence shown here is derived from an EMBL/GenBank/DDBJ whole genome shotgun (WGS) entry which is preliminary data.</text>
</comment>
<organism evidence="17 18">
    <name type="scientific">Anabaena lutea FACHB-196</name>
    <dbReference type="NCBI Taxonomy" id="2692881"/>
    <lineage>
        <taxon>Bacteria</taxon>
        <taxon>Bacillati</taxon>
        <taxon>Cyanobacteriota</taxon>
        <taxon>Cyanophyceae</taxon>
        <taxon>Nostocales</taxon>
        <taxon>Nostocaceae</taxon>
        <taxon>Anabaena</taxon>
    </lineage>
</organism>
<comment type="similarity">
    <text evidence="4 14">In the N-terminal section; belongs to the cytidine and deoxycytidylate deaminase family.</text>
</comment>
<dbReference type="InterPro" id="IPR016192">
    <property type="entry name" value="APOBEC/CMP_deaminase_Zn-bd"/>
</dbReference>
<dbReference type="InterPro" id="IPR011549">
    <property type="entry name" value="RibD_C"/>
</dbReference>
<feature type="region of interest" description="Disordered" evidence="15">
    <location>
        <begin position="1"/>
        <end position="20"/>
    </location>
</feature>